<protein>
    <recommendedName>
        <fullName evidence="3">Resolvase HTH domain-containing protein</fullName>
    </recommendedName>
</protein>
<dbReference type="OrthoDB" id="1957165at2"/>
<dbReference type="InterPro" id="IPR046118">
    <property type="entry name" value="DUF6115"/>
</dbReference>
<dbReference type="AlphaFoldDB" id="A0A401UHD3"/>
<keyword evidence="2" id="KW-1185">Reference proteome</keyword>
<evidence type="ECO:0008006" key="3">
    <source>
        <dbReference type="Google" id="ProtNLM"/>
    </source>
</evidence>
<comment type="caution">
    <text evidence="1">The sequence shown here is derived from an EMBL/GenBank/DDBJ whole genome shotgun (WGS) entry which is preliminary data.</text>
</comment>
<proteinExistence type="predicted"/>
<evidence type="ECO:0000313" key="1">
    <source>
        <dbReference type="EMBL" id="GCD08955.1"/>
    </source>
</evidence>
<gene>
    <name evidence="1" type="ORF">Ctaglu_05780</name>
</gene>
<reference evidence="1 2" key="1">
    <citation type="submission" date="2018-11" db="EMBL/GenBank/DDBJ databases">
        <title>Genome sequencing and assembly of Clostridium tagluense strain A121.</title>
        <authorList>
            <person name="Murakami T."/>
            <person name="Segawa T."/>
            <person name="Shcherbakova V.A."/>
            <person name="Mori H."/>
            <person name="Yoshimura Y."/>
        </authorList>
    </citation>
    <scope>NUCLEOTIDE SEQUENCE [LARGE SCALE GENOMIC DNA]</scope>
    <source>
        <strain evidence="1 2">A121</strain>
    </source>
</reference>
<sequence>MTGLLIFIGLILVILNVLSIKKQNKSFKGALGNAIENTNDYDIRIGELRREFSESILELQSELVQIKEIMKKNEVTNKNLDISYIEQAKHRENIEEIDDENENEIIIDEVHNKNSEKLEEIKRLFAEGLSVGEISEILHLGKGEVLLIKDLYIR</sequence>
<evidence type="ECO:0000313" key="2">
    <source>
        <dbReference type="Proteomes" id="UP000287872"/>
    </source>
</evidence>
<name>A0A401UHD3_9CLOT</name>
<dbReference type="Pfam" id="PF19610">
    <property type="entry name" value="DUF6115"/>
    <property type="match status" value="1"/>
</dbReference>
<organism evidence="1 2">
    <name type="scientific">Clostridium tagluense</name>
    <dbReference type="NCBI Taxonomy" id="360422"/>
    <lineage>
        <taxon>Bacteria</taxon>
        <taxon>Bacillati</taxon>
        <taxon>Bacillota</taxon>
        <taxon>Clostridia</taxon>
        <taxon>Eubacteriales</taxon>
        <taxon>Clostridiaceae</taxon>
        <taxon>Clostridium</taxon>
    </lineage>
</organism>
<dbReference type="Proteomes" id="UP000287872">
    <property type="component" value="Unassembled WGS sequence"/>
</dbReference>
<dbReference type="EMBL" id="BHYK01000003">
    <property type="protein sequence ID" value="GCD08955.1"/>
    <property type="molecule type" value="Genomic_DNA"/>
</dbReference>
<dbReference type="RefSeq" id="WP_124997930.1">
    <property type="nucleotide sequence ID" value="NZ_BHYK01000003.1"/>
</dbReference>
<accession>A0A401UHD3</accession>